<sequence length="367" mass="39767">MSKQSIAILGVGNIGSLIATGLKALHKPPHVTLLFSSNSRRASFVQHGSTITVIRSGTKYVYDGFNAAAADNCVTHIDNLIITTKSHQTVQAIKPLLPFLSSSTDIVLIQNGAGTYQKLKKEYWHNKPSPRFIQGVTDHGANSSVPFEVNHASIGSIRLAVVPESERHAPSSEPPYMLQLLAACPDLNATLVSYEEITEIMYRKLVSNCCINPLTALYRVPNGFLAENQHARDSVYQITSECCHILNAYNTLHGISLGFVPAKMFDSVLQVIKLTAQNWSSMFQDIHAGKQSEIDFINGFILDAYAEISKHGGDPVAKPKINKFLVSMIKSLEAAAAGPAATTDSTATTDSLKDSTDPAPRVSPHDP</sequence>
<dbReference type="AlphaFoldDB" id="A0A1E4TH77"/>
<dbReference type="NCBIfam" id="TIGR00745">
    <property type="entry name" value="apbA_panE"/>
    <property type="match status" value="1"/>
</dbReference>
<feature type="compositionally biased region" description="Low complexity" evidence="6">
    <location>
        <begin position="336"/>
        <end position="350"/>
    </location>
</feature>
<dbReference type="GO" id="GO:0015940">
    <property type="term" value="P:pantothenate biosynthetic process"/>
    <property type="evidence" value="ECO:0007669"/>
    <property type="project" value="InterPro"/>
</dbReference>
<dbReference type="EC" id="1.1.1.169" evidence="2"/>
<dbReference type="GO" id="GO:0005739">
    <property type="term" value="C:mitochondrion"/>
    <property type="evidence" value="ECO:0007669"/>
    <property type="project" value="TreeGrafter"/>
</dbReference>
<reference evidence="10" key="1">
    <citation type="submission" date="2016-02" db="EMBL/GenBank/DDBJ databases">
        <title>Comparative genomics of biotechnologically important yeasts.</title>
        <authorList>
            <consortium name="DOE Joint Genome Institute"/>
            <person name="Riley R."/>
            <person name="Haridas S."/>
            <person name="Wolfe K.H."/>
            <person name="Lopes M.R."/>
            <person name="Hittinger C.T."/>
            <person name="Goker M."/>
            <person name="Salamov A."/>
            <person name="Wisecaver J."/>
            <person name="Long T.M."/>
            <person name="Aerts A.L."/>
            <person name="Barry K."/>
            <person name="Choi C."/>
            <person name="Clum A."/>
            <person name="Coughlan A.Y."/>
            <person name="Deshpande S."/>
            <person name="Douglass A.P."/>
            <person name="Hanson S.J."/>
            <person name="Klenk H.-P."/>
            <person name="Labutti K."/>
            <person name="Lapidus A."/>
            <person name="Lindquist E."/>
            <person name="Lipzen A."/>
            <person name="Meier-Kolthoff J.P."/>
            <person name="Ohm R.A."/>
            <person name="Otillar R.P."/>
            <person name="Pangilinan J."/>
            <person name="Peng Y."/>
            <person name="Rokas A."/>
            <person name="Rosa C.A."/>
            <person name="Scheuner C."/>
            <person name="Sibirny A.A."/>
            <person name="Slot J.C."/>
            <person name="Stielow J.B."/>
            <person name="Sun H."/>
            <person name="Kurtzman C.P."/>
            <person name="Blackwell M."/>
            <person name="Jeffries T.W."/>
            <person name="Grigoriev I.V."/>
        </authorList>
    </citation>
    <scope>NUCLEOTIDE SEQUENCE [LARGE SCALE GENOMIC DNA]</scope>
    <source>
        <strain evidence="10">NRRL Y-17796</strain>
    </source>
</reference>
<dbReference type="InterPro" id="IPR008927">
    <property type="entry name" value="6-PGluconate_DH-like_C_sf"/>
</dbReference>
<dbReference type="GO" id="GO:0008677">
    <property type="term" value="F:2-dehydropantoate 2-reductase activity"/>
    <property type="evidence" value="ECO:0007669"/>
    <property type="project" value="UniProtKB-EC"/>
</dbReference>
<evidence type="ECO:0000259" key="8">
    <source>
        <dbReference type="Pfam" id="PF08546"/>
    </source>
</evidence>
<accession>A0A1E4TH77</accession>
<evidence type="ECO:0000256" key="5">
    <source>
        <dbReference type="ARBA" id="ARBA00032024"/>
    </source>
</evidence>
<evidence type="ECO:0000313" key="10">
    <source>
        <dbReference type="Proteomes" id="UP000095023"/>
    </source>
</evidence>
<evidence type="ECO:0000256" key="6">
    <source>
        <dbReference type="SAM" id="MobiDB-lite"/>
    </source>
</evidence>
<evidence type="ECO:0000256" key="3">
    <source>
        <dbReference type="ARBA" id="ARBA00022857"/>
    </source>
</evidence>
<proteinExistence type="inferred from homology"/>
<dbReference type="InterPro" id="IPR013752">
    <property type="entry name" value="KPA_reductase"/>
</dbReference>
<dbReference type="InterPro" id="IPR050838">
    <property type="entry name" value="Ketopantoate_reductase"/>
</dbReference>
<dbReference type="EMBL" id="KV453842">
    <property type="protein sequence ID" value="ODV91100.1"/>
    <property type="molecule type" value="Genomic_DNA"/>
</dbReference>
<keyword evidence="4" id="KW-0560">Oxidoreductase</keyword>
<dbReference type="InterPro" id="IPR013332">
    <property type="entry name" value="KPR_N"/>
</dbReference>
<dbReference type="PANTHER" id="PTHR43765:SF2">
    <property type="entry name" value="2-DEHYDROPANTOATE 2-REDUCTASE"/>
    <property type="match status" value="1"/>
</dbReference>
<evidence type="ECO:0000256" key="1">
    <source>
        <dbReference type="ARBA" id="ARBA00007870"/>
    </source>
</evidence>
<dbReference type="GO" id="GO:0050661">
    <property type="term" value="F:NADP binding"/>
    <property type="evidence" value="ECO:0007669"/>
    <property type="project" value="TreeGrafter"/>
</dbReference>
<dbReference type="InterPro" id="IPR036291">
    <property type="entry name" value="NAD(P)-bd_dom_sf"/>
</dbReference>
<dbReference type="InterPro" id="IPR003710">
    <property type="entry name" value="ApbA"/>
</dbReference>
<evidence type="ECO:0000259" key="7">
    <source>
        <dbReference type="Pfam" id="PF02558"/>
    </source>
</evidence>
<evidence type="ECO:0000256" key="2">
    <source>
        <dbReference type="ARBA" id="ARBA00013014"/>
    </source>
</evidence>
<feature type="domain" description="Ketopantoate reductase C-terminal" evidence="8">
    <location>
        <begin position="197"/>
        <end position="303"/>
    </location>
</feature>
<name>A0A1E4TH77_9ASCO</name>
<organism evidence="9 10">
    <name type="scientific">Tortispora caseinolytica NRRL Y-17796</name>
    <dbReference type="NCBI Taxonomy" id="767744"/>
    <lineage>
        <taxon>Eukaryota</taxon>
        <taxon>Fungi</taxon>
        <taxon>Dikarya</taxon>
        <taxon>Ascomycota</taxon>
        <taxon>Saccharomycotina</taxon>
        <taxon>Trigonopsidomycetes</taxon>
        <taxon>Trigonopsidales</taxon>
        <taxon>Trigonopsidaceae</taxon>
        <taxon>Tortispora</taxon>
    </lineage>
</organism>
<dbReference type="Pfam" id="PF08546">
    <property type="entry name" value="ApbA_C"/>
    <property type="match status" value="1"/>
</dbReference>
<dbReference type="SUPFAM" id="SSF48179">
    <property type="entry name" value="6-phosphogluconate dehydrogenase C-terminal domain-like"/>
    <property type="match status" value="1"/>
</dbReference>
<dbReference type="Gene3D" id="3.40.50.720">
    <property type="entry name" value="NAD(P)-binding Rossmann-like Domain"/>
    <property type="match status" value="1"/>
</dbReference>
<gene>
    <name evidence="9" type="ORF">CANCADRAFT_148169</name>
</gene>
<dbReference type="PANTHER" id="PTHR43765">
    <property type="entry name" value="2-DEHYDROPANTOATE 2-REDUCTASE-RELATED"/>
    <property type="match status" value="1"/>
</dbReference>
<evidence type="ECO:0000256" key="4">
    <source>
        <dbReference type="ARBA" id="ARBA00023002"/>
    </source>
</evidence>
<protein>
    <recommendedName>
        <fullName evidence="2">2-dehydropantoate 2-reductase</fullName>
        <ecNumber evidence="2">1.1.1.169</ecNumber>
    </recommendedName>
    <alternativeName>
        <fullName evidence="5">Ketopantoate reductase</fullName>
    </alternativeName>
</protein>
<dbReference type="OrthoDB" id="73846at2759"/>
<evidence type="ECO:0000313" key="9">
    <source>
        <dbReference type="EMBL" id="ODV91100.1"/>
    </source>
</evidence>
<dbReference type="Gene3D" id="1.10.1040.10">
    <property type="entry name" value="N-(1-d-carboxylethyl)-l-norvaline Dehydrogenase, domain 2"/>
    <property type="match status" value="1"/>
</dbReference>
<feature type="region of interest" description="Disordered" evidence="6">
    <location>
        <begin position="336"/>
        <end position="367"/>
    </location>
</feature>
<dbReference type="Proteomes" id="UP000095023">
    <property type="component" value="Unassembled WGS sequence"/>
</dbReference>
<keyword evidence="3" id="KW-0521">NADP</keyword>
<feature type="domain" description="Ketopantoate reductase N-terminal" evidence="7">
    <location>
        <begin position="6"/>
        <end position="161"/>
    </location>
</feature>
<dbReference type="Pfam" id="PF02558">
    <property type="entry name" value="ApbA"/>
    <property type="match status" value="1"/>
</dbReference>
<dbReference type="SUPFAM" id="SSF51735">
    <property type="entry name" value="NAD(P)-binding Rossmann-fold domains"/>
    <property type="match status" value="1"/>
</dbReference>
<dbReference type="InterPro" id="IPR013328">
    <property type="entry name" value="6PGD_dom2"/>
</dbReference>
<keyword evidence="10" id="KW-1185">Reference proteome</keyword>
<comment type="similarity">
    <text evidence="1">Belongs to the ketopantoate reductase family.</text>
</comment>